<evidence type="ECO:0000313" key="1">
    <source>
        <dbReference type="EMBL" id="MPC68725.1"/>
    </source>
</evidence>
<reference evidence="1 2" key="1">
    <citation type="submission" date="2019-05" db="EMBL/GenBank/DDBJ databases">
        <title>Another draft genome of Portunus trituberculatus and its Hox gene families provides insights of decapod evolution.</title>
        <authorList>
            <person name="Jeong J.-H."/>
            <person name="Song I."/>
            <person name="Kim S."/>
            <person name="Choi T."/>
            <person name="Kim D."/>
            <person name="Ryu S."/>
            <person name="Kim W."/>
        </authorList>
    </citation>
    <scope>NUCLEOTIDE SEQUENCE [LARGE SCALE GENOMIC DNA]</scope>
    <source>
        <tissue evidence="1">Muscle</tissue>
    </source>
</reference>
<dbReference type="OrthoDB" id="5988333at2759"/>
<accession>A0A5B7HGS5</accession>
<organism evidence="1 2">
    <name type="scientific">Portunus trituberculatus</name>
    <name type="common">Swimming crab</name>
    <name type="synonym">Neptunus trituberculatus</name>
    <dbReference type="NCBI Taxonomy" id="210409"/>
    <lineage>
        <taxon>Eukaryota</taxon>
        <taxon>Metazoa</taxon>
        <taxon>Ecdysozoa</taxon>
        <taxon>Arthropoda</taxon>
        <taxon>Crustacea</taxon>
        <taxon>Multicrustacea</taxon>
        <taxon>Malacostraca</taxon>
        <taxon>Eumalacostraca</taxon>
        <taxon>Eucarida</taxon>
        <taxon>Decapoda</taxon>
        <taxon>Pleocyemata</taxon>
        <taxon>Brachyura</taxon>
        <taxon>Eubrachyura</taxon>
        <taxon>Portunoidea</taxon>
        <taxon>Portunidae</taxon>
        <taxon>Portuninae</taxon>
        <taxon>Portunus</taxon>
    </lineage>
</organism>
<sequence>MTVGGKLRDKWLFHTNGLLSKALVPVAQCISDIGEGKGKPVSSYLEGLDNSLRLLASAVNYVNQLWKEVARINVNDSPLAELCKWECAVGKEVLFPFDVTKKCDKICKTRKVGRHLLHPHKMSGPKRFAPYGSTSGLFFHPSQSQSRTSSRHFLCQKLPQGKGAWPYKTCQ</sequence>
<keyword evidence="2" id="KW-1185">Reference proteome</keyword>
<name>A0A5B7HGS5_PORTR</name>
<protein>
    <submittedName>
        <fullName evidence="1">Uncharacterized protein</fullName>
    </submittedName>
</protein>
<proteinExistence type="predicted"/>
<gene>
    <name evidence="1" type="ORF">E2C01_062931</name>
</gene>
<evidence type="ECO:0000313" key="2">
    <source>
        <dbReference type="Proteomes" id="UP000324222"/>
    </source>
</evidence>
<comment type="caution">
    <text evidence="1">The sequence shown here is derived from an EMBL/GenBank/DDBJ whole genome shotgun (WGS) entry which is preliminary data.</text>
</comment>
<dbReference type="Proteomes" id="UP000324222">
    <property type="component" value="Unassembled WGS sequence"/>
</dbReference>
<dbReference type="EMBL" id="VSRR010028280">
    <property type="protein sequence ID" value="MPC68725.1"/>
    <property type="molecule type" value="Genomic_DNA"/>
</dbReference>
<dbReference type="AlphaFoldDB" id="A0A5B7HGS5"/>